<gene>
    <name evidence="11" type="primary">LOC106176986</name>
</gene>
<accession>A0A1S3JXE4</accession>
<dbReference type="RefSeq" id="XP_013415048.1">
    <property type="nucleotide sequence ID" value="XM_013559594.1"/>
</dbReference>
<evidence type="ECO:0000256" key="7">
    <source>
        <dbReference type="SAM" id="MobiDB-lite"/>
    </source>
</evidence>
<dbReference type="PRINTS" id="PR00237">
    <property type="entry name" value="GPCRRHODOPSN"/>
</dbReference>
<dbReference type="GO" id="GO:0004930">
    <property type="term" value="F:G protein-coupled receptor activity"/>
    <property type="evidence" value="ECO:0007669"/>
    <property type="project" value="UniProtKB-KW"/>
</dbReference>
<feature type="domain" description="G-protein coupled receptors family 1 profile" evidence="9">
    <location>
        <begin position="60"/>
        <end position="302"/>
    </location>
</feature>
<reference evidence="11" key="2">
    <citation type="submission" date="2025-08" db="UniProtKB">
        <authorList>
            <consortium name="RefSeq"/>
        </authorList>
    </citation>
    <scope>IDENTIFICATION</scope>
</reference>
<feature type="transmembrane region" description="Helical" evidence="8">
    <location>
        <begin position="158"/>
        <end position="182"/>
    </location>
</feature>
<feature type="transmembrane region" description="Helical" evidence="8">
    <location>
        <begin position="281"/>
        <end position="304"/>
    </location>
</feature>
<dbReference type="GeneID" id="106176986"/>
<feature type="transmembrane region" description="Helical" evidence="8">
    <location>
        <begin position="248"/>
        <end position="269"/>
    </location>
</feature>
<dbReference type="SUPFAM" id="SSF81321">
    <property type="entry name" value="Family A G protein-coupled receptor-like"/>
    <property type="match status" value="1"/>
</dbReference>
<dbReference type="OMA" id="MYIRIER"/>
<evidence type="ECO:0000256" key="3">
    <source>
        <dbReference type="ARBA" id="ARBA00022692"/>
    </source>
</evidence>
<dbReference type="Gene3D" id="1.20.1070.10">
    <property type="entry name" value="Rhodopsin 7-helix transmembrane proteins"/>
    <property type="match status" value="1"/>
</dbReference>
<sequence length="350" mass="40101">MDAGEANVTLASYDTTEKSTDALKINGSNETTTYYYYQSSWYKPMVVTAFILLMTLICVGNALVLAAYCKARRLRTRSNLVMIQLPVTDFIGGLLLVFHIVTFLVFDTIKWLYLCILRYCLTIFPGMATVFALLMITVERYYAILHPLKHRQRHYAKWSLVIGLSVWIPSSFVGLILPFVWHKDWSYDKDKDCEMSLVLPEHYLGSLLCSGFTIVASCIVYMYIRIERAVRQSNFTVKEKDVKLSKTVVLILACFFTCWAPLIIMLGVFSSPLIQYTPTTITIRFFLMNLATLNSALNPIIYAIRLPEFRKAIWEMVTGRKPMRRNTVSSSDCYSTSNTRTRSSVRSDIV</sequence>
<feature type="compositionally biased region" description="Low complexity" evidence="7">
    <location>
        <begin position="335"/>
        <end position="350"/>
    </location>
</feature>
<dbReference type="OrthoDB" id="6286925at2759"/>
<keyword evidence="4 8" id="KW-1133">Transmembrane helix</keyword>
<organism evidence="10 11">
    <name type="scientific">Lingula anatina</name>
    <name type="common">Brachiopod</name>
    <name type="synonym">Lingula unguis</name>
    <dbReference type="NCBI Taxonomy" id="7574"/>
    <lineage>
        <taxon>Eukaryota</taxon>
        <taxon>Metazoa</taxon>
        <taxon>Spiralia</taxon>
        <taxon>Lophotrochozoa</taxon>
        <taxon>Brachiopoda</taxon>
        <taxon>Linguliformea</taxon>
        <taxon>Lingulata</taxon>
        <taxon>Lingulida</taxon>
        <taxon>Linguloidea</taxon>
        <taxon>Lingulidae</taxon>
        <taxon>Lingula</taxon>
    </lineage>
</organism>
<dbReference type="PANTHER" id="PTHR22750">
    <property type="entry name" value="G-PROTEIN COUPLED RECEPTOR"/>
    <property type="match status" value="1"/>
</dbReference>
<feature type="region of interest" description="Disordered" evidence="7">
    <location>
        <begin position="326"/>
        <end position="350"/>
    </location>
</feature>
<evidence type="ECO:0000259" key="9">
    <source>
        <dbReference type="PROSITE" id="PS50262"/>
    </source>
</evidence>
<evidence type="ECO:0000256" key="5">
    <source>
        <dbReference type="ARBA" id="ARBA00023136"/>
    </source>
</evidence>
<dbReference type="InterPro" id="IPR017452">
    <property type="entry name" value="GPCR_Rhodpsn_7TM"/>
</dbReference>
<feature type="transmembrane region" description="Helical" evidence="8">
    <location>
        <begin position="111"/>
        <end position="137"/>
    </location>
</feature>
<evidence type="ECO:0000256" key="8">
    <source>
        <dbReference type="SAM" id="Phobius"/>
    </source>
</evidence>
<dbReference type="SMART" id="SM01381">
    <property type="entry name" value="7TM_GPCR_Srsx"/>
    <property type="match status" value="1"/>
</dbReference>
<evidence type="ECO:0000256" key="6">
    <source>
        <dbReference type="RuleBase" id="RU000688"/>
    </source>
</evidence>
<evidence type="ECO:0000313" key="10">
    <source>
        <dbReference type="Proteomes" id="UP000085678"/>
    </source>
</evidence>
<keyword evidence="3 6" id="KW-0812">Transmembrane</keyword>
<keyword evidence="2" id="KW-1003">Cell membrane</keyword>
<protein>
    <submittedName>
        <fullName evidence="11">Mu-type opioid receptor</fullName>
    </submittedName>
</protein>
<comment type="subcellular location">
    <subcellularLocation>
        <location evidence="1">Cell membrane</location>
        <topology evidence="1">Multi-pass membrane protein</topology>
    </subcellularLocation>
</comment>
<comment type="similarity">
    <text evidence="6">Belongs to the G-protein coupled receptor 1 family.</text>
</comment>
<keyword evidence="5 8" id="KW-0472">Membrane</keyword>
<dbReference type="KEGG" id="lak:106176986"/>
<evidence type="ECO:0000256" key="4">
    <source>
        <dbReference type="ARBA" id="ARBA00022989"/>
    </source>
</evidence>
<name>A0A1S3JXE4_LINAN</name>
<dbReference type="Pfam" id="PF00001">
    <property type="entry name" value="7tm_1"/>
    <property type="match status" value="1"/>
</dbReference>
<feature type="transmembrane region" description="Helical" evidence="8">
    <location>
        <begin position="45"/>
        <end position="68"/>
    </location>
</feature>
<feature type="transmembrane region" description="Helical" evidence="8">
    <location>
        <begin position="202"/>
        <end position="224"/>
    </location>
</feature>
<dbReference type="InParanoid" id="A0A1S3JXE4"/>
<feature type="transmembrane region" description="Helical" evidence="8">
    <location>
        <begin position="80"/>
        <end position="105"/>
    </location>
</feature>
<keyword evidence="6" id="KW-0297">G-protein coupled receptor</keyword>
<dbReference type="PROSITE" id="PS50262">
    <property type="entry name" value="G_PROTEIN_RECEP_F1_2"/>
    <property type="match status" value="1"/>
</dbReference>
<keyword evidence="10" id="KW-1185">Reference proteome</keyword>
<evidence type="ECO:0000256" key="2">
    <source>
        <dbReference type="ARBA" id="ARBA00022475"/>
    </source>
</evidence>
<dbReference type="AlphaFoldDB" id="A0A1S3JXE4"/>
<dbReference type="Proteomes" id="UP000085678">
    <property type="component" value="Unplaced"/>
</dbReference>
<dbReference type="InterPro" id="IPR000276">
    <property type="entry name" value="GPCR_Rhodpsn"/>
</dbReference>
<dbReference type="PROSITE" id="PS00237">
    <property type="entry name" value="G_PROTEIN_RECEP_F1_1"/>
    <property type="match status" value="1"/>
</dbReference>
<evidence type="ECO:0000256" key="1">
    <source>
        <dbReference type="ARBA" id="ARBA00004651"/>
    </source>
</evidence>
<dbReference type="GO" id="GO:0005886">
    <property type="term" value="C:plasma membrane"/>
    <property type="evidence" value="ECO:0007669"/>
    <property type="project" value="UniProtKB-SubCell"/>
</dbReference>
<reference evidence="11" key="1">
    <citation type="journal article" date="2015" name="Nat. Commun.">
        <title>The Lingula genome provides insights into brachiopod evolution and the origin of phosphate biomineralization.</title>
        <authorList>
            <person name="Luo Y.J."/>
            <person name="Takeuchi T."/>
            <person name="Koyanagi R."/>
            <person name="Yamada L."/>
            <person name="Kanda M."/>
            <person name="Khalturina M."/>
            <person name="Fujie M."/>
            <person name="Yamasaki S.I."/>
            <person name="Endo K."/>
            <person name="Satoh N."/>
        </authorList>
    </citation>
    <scope>NUCLEOTIDE SEQUENCE</scope>
</reference>
<keyword evidence="6 11" id="KW-0675">Receptor</keyword>
<evidence type="ECO:0000313" key="11">
    <source>
        <dbReference type="RefSeq" id="XP_013415048.1"/>
    </source>
</evidence>
<proteinExistence type="inferred from homology"/>
<keyword evidence="6" id="KW-0807">Transducer</keyword>